<evidence type="ECO:0000259" key="9">
    <source>
        <dbReference type="PROSITE" id="PS50110"/>
    </source>
</evidence>
<reference evidence="11" key="1">
    <citation type="submission" date="2019-06" db="EMBL/GenBank/DDBJ databases">
        <authorList>
            <person name="Broberg M."/>
        </authorList>
    </citation>
    <scope>NUCLEOTIDE SEQUENCE [LARGE SCALE GENOMIC DNA]</scope>
</reference>
<dbReference type="Proteomes" id="UP000775872">
    <property type="component" value="Unassembled WGS sequence"/>
</dbReference>
<dbReference type="GO" id="GO:0005886">
    <property type="term" value="C:plasma membrane"/>
    <property type="evidence" value="ECO:0007669"/>
    <property type="project" value="TreeGrafter"/>
</dbReference>
<dbReference type="SUPFAM" id="SSF55874">
    <property type="entry name" value="ATPase domain of HSP90 chaperone/DNA topoisomerase II/histidine kinase"/>
    <property type="match status" value="1"/>
</dbReference>
<feature type="region of interest" description="Disordered" evidence="7">
    <location>
        <begin position="1035"/>
        <end position="1067"/>
    </location>
</feature>
<dbReference type="PANTHER" id="PTHR43047">
    <property type="entry name" value="TWO-COMPONENT HISTIDINE PROTEIN KINASE"/>
    <property type="match status" value="1"/>
</dbReference>
<feature type="modified residue" description="4-aspartylphosphate" evidence="6">
    <location>
        <position position="1123"/>
    </location>
</feature>
<comment type="caution">
    <text evidence="10">The sequence shown here is derived from an EMBL/GenBank/DDBJ whole genome shotgun (WGS) entry which is preliminary data.</text>
</comment>
<evidence type="ECO:0000313" key="10">
    <source>
        <dbReference type="EMBL" id="CAH0054781.1"/>
    </source>
</evidence>
<dbReference type="SUPFAM" id="SSF52172">
    <property type="entry name" value="CheY-like"/>
    <property type="match status" value="1"/>
</dbReference>
<dbReference type="Gene3D" id="1.10.287.130">
    <property type="match status" value="1"/>
</dbReference>
<dbReference type="Gene3D" id="3.30.450.40">
    <property type="match status" value="1"/>
</dbReference>
<dbReference type="InterPro" id="IPR001789">
    <property type="entry name" value="Sig_transdc_resp-reg_receiver"/>
</dbReference>
<dbReference type="PRINTS" id="PR00344">
    <property type="entry name" value="BCTRLSENSOR"/>
</dbReference>
<dbReference type="EMBL" id="CABFOC020000052">
    <property type="protein sequence ID" value="CAH0054781.1"/>
    <property type="molecule type" value="Genomic_DNA"/>
</dbReference>
<dbReference type="InterPro" id="IPR011006">
    <property type="entry name" value="CheY-like_superfamily"/>
</dbReference>
<dbReference type="PROSITE" id="PS50109">
    <property type="entry name" value="HIS_KIN"/>
    <property type="match status" value="1"/>
</dbReference>
<dbReference type="InterPro" id="IPR029016">
    <property type="entry name" value="GAF-like_dom_sf"/>
</dbReference>
<dbReference type="PROSITE" id="PS50110">
    <property type="entry name" value="RESPONSE_REGULATORY"/>
    <property type="match status" value="1"/>
</dbReference>
<keyword evidence="11" id="KW-1185">Reference proteome</keyword>
<evidence type="ECO:0000256" key="7">
    <source>
        <dbReference type="SAM" id="MobiDB-lite"/>
    </source>
</evidence>
<dbReference type="SMART" id="SM00387">
    <property type="entry name" value="HATPase_c"/>
    <property type="match status" value="1"/>
</dbReference>
<dbReference type="Pfam" id="PF00072">
    <property type="entry name" value="Response_reg"/>
    <property type="match status" value="1"/>
</dbReference>
<dbReference type="CDD" id="cd17546">
    <property type="entry name" value="REC_hyHK_CKI1_RcsC-like"/>
    <property type="match status" value="1"/>
</dbReference>
<feature type="domain" description="Histidine kinase" evidence="8">
    <location>
        <begin position="562"/>
        <end position="851"/>
    </location>
</feature>
<dbReference type="SMART" id="SM00388">
    <property type="entry name" value="HisKA"/>
    <property type="match status" value="1"/>
</dbReference>
<dbReference type="GO" id="GO:0009927">
    <property type="term" value="F:histidine phosphotransfer kinase activity"/>
    <property type="evidence" value="ECO:0007669"/>
    <property type="project" value="TreeGrafter"/>
</dbReference>
<keyword evidence="3 6" id="KW-0597">Phosphoprotein</keyword>
<evidence type="ECO:0000256" key="6">
    <source>
        <dbReference type="PROSITE-ProRule" id="PRU00169"/>
    </source>
</evidence>
<dbReference type="CDD" id="cd00082">
    <property type="entry name" value="HisKA"/>
    <property type="match status" value="1"/>
</dbReference>
<dbReference type="InterPro" id="IPR003594">
    <property type="entry name" value="HATPase_dom"/>
</dbReference>
<proteinExistence type="predicted"/>
<feature type="region of interest" description="Disordered" evidence="7">
    <location>
        <begin position="448"/>
        <end position="485"/>
    </location>
</feature>
<evidence type="ECO:0000256" key="5">
    <source>
        <dbReference type="ARBA" id="ARBA00022777"/>
    </source>
</evidence>
<feature type="compositionally biased region" description="Polar residues" evidence="7">
    <location>
        <begin position="457"/>
        <end position="473"/>
    </location>
</feature>
<dbReference type="Pfam" id="PF00512">
    <property type="entry name" value="HisKA"/>
    <property type="match status" value="1"/>
</dbReference>
<evidence type="ECO:0000256" key="4">
    <source>
        <dbReference type="ARBA" id="ARBA00022679"/>
    </source>
</evidence>
<accession>A0A9N9ZG00</accession>
<dbReference type="AlphaFoldDB" id="A0A9N9ZG00"/>
<dbReference type="InterPro" id="IPR004358">
    <property type="entry name" value="Sig_transdc_His_kin-like_C"/>
</dbReference>
<dbReference type="SUPFAM" id="SSF55781">
    <property type="entry name" value="GAF domain-like"/>
    <property type="match status" value="1"/>
</dbReference>
<comment type="catalytic activity">
    <reaction evidence="1">
        <text>ATP + protein L-histidine = ADP + protein N-phospho-L-histidine.</text>
        <dbReference type="EC" id="2.7.13.3"/>
    </reaction>
</comment>
<feature type="region of interest" description="Disordered" evidence="7">
    <location>
        <begin position="342"/>
        <end position="367"/>
    </location>
</feature>
<evidence type="ECO:0000256" key="3">
    <source>
        <dbReference type="ARBA" id="ARBA00022553"/>
    </source>
</evidence>
<keyword evidence="5" id="KW-0418">Kinase</keyword>
<dbReference type="PANTHER" id="PTHR43047:SF72">
    <property type="entry name" value="OSMOSENSING HISTIDINE PROTEIN KINASE SLN1"/>
    <property type="match status" value="1"/>
</dbReference>
<dbReference type="SUPFAM" id="SSF47384">
    <property type="entry name" value="Homodimeric domain of signal transducing histidine kinase"/>
    <property type="match status" value="1"/>
</dbReference>
<organism evidence="10 11">
    <name type="scientific">Clonostachys solani</name>
    <dbReference type="NCBI Taxonomy" id="160281"/>
    <lineage>
        <taxon>Eukaryota</taxon>
        <taxon>Fungi</taxon>
        <taxon>Dikarya</taxon>
        <taxon>Ascomycota</taxon>
        <taxon>Pezizomycotina</taxon>
        <taxon>Sordariomycetes</taxon>
        <taxon>Hypocreomycetidae</taxon>
        <taxon>Hypocreales</taxon>
        <taxon>Bionectriaceae</taxon>
        <taxon>Clonostachys</taxon>
    </lineage>
</organism>
<reference evidence="10 11" key="2">
    <citation type="submission" date="2021-10" db="EMBL/GenBank/DDBJ databases">
        <authorList>
            <person name="Piombo E."/>
        </authorList>
    </citation>
    <scope>NUCLEOTIDE SEQUENCE [LARGE SCALE GENOMIC DNA]</scope>
</reference>
<sequence>MAECGTRPPWSASEASRQDEVTRYGSTLLSVSRFNNPTEPIPSVELSTSSDAVLTALCQLGAWQTGTGRAFLSLFSAQRQHIVAEAMLSLPLQPSLPSEDCPAPLWLCGTAIPRPLGVCEGTVIAENSDHSNLPLTLCDNLATDPRFSDKPYHNFGGEAKFYAAVPVRTRRGINIGVYCVVDETPGRPWNDTYTAHLQHVSRNIMNHLESQLLKSVHRRNERMNRGLGSFVEGETTLSGWRFSPNSAAYTNQDNLEGALNAKQQSLGLLPAPQNSLPAGDVMARTPMSEMDPKDSYFTTEPAPAPERDDKANVYSRAANIIRESIEVEGCVFYRPKLSFRAQPDPKSADQANTWGYTSSSASGGEASYGSEARPCHVLGFSNSELSSIDSVFHANAGLSMTEDFLANLLRRYPQGTTFKFNAEGGLLSSDSSGDENIPLLASSTLSSRTKSAEDLKTTSLPPSPSAEQQQATSRAKRSRGQEGKALREAFPNARSVLFFPVWDSRKDGWYAAAFAYTYREGRAFSVTGELSYLRAFGAVVASEIQKLNTLSADQAKADALGSLSHELRSPLHGVLLSAELMRDTNMDVYQGNLAHTIETCSRTLLDTIDHLLDYSQINDFSNPGRKIGSPLSSASSRGGQGQFGKRSLFSYIRLDGVVEEVVESVFAGFNFQYQSLRQASQATVASDVAAHQRLDSAQASEQLQGRSQGVVEHLEFGNVSVLLSIDSSCLWEYHVHVGAIRRIIMNLFGNALKYTDSGTVMVSLSQDTIWLRRRRRHVVRIAVRDTGKGMSADFLQTGLFRPFSQEDTMSPGTGLGLSLVKNITTQLHGRISIDSQVGVGTTVSVVLPLKRAELPADIHASRSDDDKQFDGLVNDLKGLRVRIITADEAGSTAPSAVNVSLHDICRDWLHMEIVSTEMSSPAVVPDIILWSYDASVQAQGDIKELSKFPNVVICPNALVAYHRNIEPTSPDGVKLLEFVSQPIGPRKLAKVLSLAYRRWVEPSYPFNPQSVEAPLTVSRPKIARRTISSSVVSDIDSLNMTPQKTETGGLAPTPGSSVSNEGQSDNDERVTRCLLVDDNDINIKVLSALMKKLGIDYQTARNGKEALDAFSQNPGAYVCILMDISMPVMDGFEATRSIRTFEVKERLQPVSIIALSGLSSNEAHREAFESGMDLFLTKPVKLMTLKDLLQSRGII</sequence>
<evidence type="ECO:0000313" key="11">
    <source>
        <dbReference type="Proteomes" id="UP000775872"/>
    </source>
</evidence>
<feature type="compositionally biased region" description="Low complexity" evidence="7">
    <location>
        <begin position="358"/>
        <end position="367"/>
    </location>
</feature>
<dbReference type="Gene3D" id="3.40.50.2300">
    <property type="match status" value="1"/>
</dbReference>
<dbReference type="InterPro" id="IPR005467">
    <property type="entry name" value="His_kinase_dom"/>
</dbReference>
<dbReference type="Pfam" id="PF02518">
    <property type="entry name" value="HATPase_c"/>
    <property type="match status" value="1"/>
</dbReference>
<dbReference type="SMART" id="SM00448">
    <property type="entry name" value="REC"/>
    <property type="match status" value="1"/>
</dbReference>
<dbReference type="OrthoDB" id="303614at2759"/>
<dbReference type="InterPro" id="IPR036890">
    <property type="entry name" value="HATPase_C_sf"/>
</dbReference>
<feature type="compositionally biased region" description="Polar residues" evidence="7">
    <location>
        <begin position="1054"/>
        <end position="1063"/>
    </location>
</feature>
<evidence type="ECO:0000256" key="1">
    <source>
        <dbReference type="ARBA" id="ARBA00000085"/>
    </source>
</evidence>
<gene>
    <name evidence="10" type="ORF">CSOL1703_00016338</name>
</gene>
<dbReference type="EC" id="2.7.13.3" evidence="2"/>
<keyword evidence="4" id="KW-0808">Transferase</keyword>
<protein>
    <recommendedName>
        <fullName evidence="2">histidine kinase</fullName>
        <ecNumber evidence="2">2.7.13.3</ecNumber>
    </recommendedName>
</protein>
<dbReference type="InterPro" id="IPR003661">
    <property type="entry name" value="HisK_dim/P_dom"/>
</dbReference>
<feature type="domain" description="Response regulatory" evidence="9">
    <location>
        <begin position="1072"/>
        <end position="1193"/>
    </location>
</feature>
<dbReference type="InterPro" id="IPR036097">
    <property type="entry name" value="HisK_dim/P_sf"/>
</dbReference>
<name>A0A9N9ZG00_9HYPO</name>
<dbReference type="GO" id="GO:0000155">
    <property type="term" value="F:phosphorelay sensor kinase activity"/>
    <property type="evidence" value="ECO:0007669"/>
    <property type="project" value="InterPro"/>
</dbReference>
<evidence type="ECO:0000259" key="8">
    <source>
        <dbReference type="PROSITE" id="PS50109"/>
    </source>
</evidence>
<dbReference type="Gene3D" id="3.30.565.10">
    <property type="entry name" value="Histidine kinase-like ATPase, C-terminal domain"/>
    <property type="match status" value="1"/>
</dbReference>
<evidence type="ECO:0000256" key="2">
    <source>
        <dbReference type="ARBA" id="ARBA00012438"/>
    </source>
</evidence>